<evidence type="ECO:0000313" key="4">
    <source>
        <dbReference type="EMBL" id="AEB99378.1"/>
    </source>
</evidence>
<dbReference type="STRING" id="546271.Selsp_0406"/>
<feature type="domain" description="Schlafen AlbA-2" evidence="2">
    <location>
        <begin position="19"/>
        <end position="137"/>
    </location>
</feature>
<dbReference type="InterPro" id="IPR038475">
    <property type="entry name" value="RecG_C_sf"/>
</dbReference>
<dbReference type="InterPro" id="IPR007421">
    <property type="entry name" value="Schlafen_AlbA_2_dom"/>
</dbReference>
<evidence type="ECO:0000313" key="6">
    <source>
        <dbReference type="Proteomes" id="UP000003505"/>
    </source>
</evidence>
<gene>
    <name evidence="4" type="ordered locus">Selsp_0406</name>
    <name evidence="5" type="ORF">SELSPUOL_02290</name>
</gene>
<protein>
    <submittedName>
        <fullName evidence="5">Divergent AAA domain protein</fullName>
    </submittedName>
    <submittedName>
        <fullName evidence="4">Transcriptional regulator</fullName>
    </submittedName>
</protein>
<dbReference type="KEGG" id="ssg:Selsp_0406"/>
<dbReference type="AlphaFoldDB" id="C9LXT2"/>
<evidence type="ECO:0000313" key="5">
    <source>
        <dbReference type="EMBL" id="EEX76465.1"/>
    </source>
</evidence>
<accession>C9LXT2</accession>
<dbReference type="InterPro" id="IPR049514">
    <property type="entry name" value="Fic-like_C"/>
</dbReference>
<proteinExistence type="predicted"/>
<dbReference type="HOGENOM" id="CLU_024970_6_1_9"/>
<organism evidence="5 6">
    <name type="scientific">Selenomonas sputigena (strain ATCC 35185 / DSM 20758 / CCUG 44933 / VPI D19B-28)</name>
    <dbReference type="NCBI Taxonomy" id="546271"/>
    <lineage>
        <taxon>Bacteria</taxon>
        <taxon>Bacillati</taxon>
        <taxon>Bacillota</taxon>
        <taxon>Negativicutes</taxon>
        <taxon>Selenomonadales</taxon>
        <taxon>Selenomonadaceae</taxon>
        <taxon>Selenomonas</taxon>
    </lineage>
</organism>
<dbReference type="Gene3D" id="3.30.565.60">
    <property type="match status" value="1"/>
</dbReference>
<dbReference type="Gene3D" id="3.30.950.30">
    <property type="entry name" value="Schlafen, AAA domain"/>
    <property type="match status" value="1"/>
</dbReference>
<dbReference type="Pfam" id="PF13749">
    <property type="entry name" value="HATPase_c_4"/>
    <property type="match status" value="1"/>
</dbReference>
<dbReference type="Proteomes" id="UP000003505">
    <property type="component" value="Unassembled WGS sequence"/>
</dbReference>
<dbReference type="Pfam" id="PF21247">
    <property type="entry name" value="Fic-like_C"/>
    <property type="match status" value="1"/>
</dbReference>
<feature type="region of interest" description="Disordered" evidence="1">
    <location>
        <begin position="472"/>
        <end position="495"/>
    </location>
</feature>
<feature type="domain" description="Filamentation induced by cAMP protein Fic-like C-terminal" evidence="3">
    <location>
        <begin position="431"/>
        <end position="477"/>
    </location>
</feature>
<evidence type="ECO:0000259" key="2">
    <source>
        <dbReference type="Pfam" id="PF04326"/>
    </source>
</evidence>
<evidence type="ECO:0000256" key="1">
    <source>
        <dbReference type="SAM" id="MobiDB-lite"/>
    </source>
</evidence>
<dbReference type="InterPro" id="IPR038461">
    <property type="entry name" value="Schlafen_AlbA_2_dom_sf"/>
</dbReference>
<dbReference type="RefSeq" id="WP_006193635.1">
    <property type="nucleotide sequence ID" value="NC_015437.1"/>
</dbReference>
<dbReference type="PANTHER" id="PTHR30595">
    <property type="entry name" value="GLPR-RELATED TRANSCRIPTIONAL REPRESSOR"/>
    <property type="match status" value="1"/>
</dbReference>
<dbReference type="EMBL" id="ACKP02000049">
    <property type="protein sequence ID" value="EEX76465.1"/>
    <property type="molecule type" value="Genomic_DNA"/>
</dbReference>
<dbReference type="PANTHER" id="PTHR30595:SF6">
    <property type="entry name" value="SCHLAFEN ALBA-2 DOMAIN-CONTAINING PROTEIN"/>
    <property type="match status" value="1"/>
</dbReference>
<dbReference type="Pfam" id="PF04326">
    <property type="entry name" value="SLFN_AlbA_2"/>
    <property type="match status" value="1"/>
</dbReference>
<evidence type="ECO:0000313" key="7">
    <source>
        <dbReference type="Proteomes" id="UP000011124"/>
    </source>
</evidence>
<dbReference type="OrthoDB" id="9807907at2"/>
<dbReference type="EMBL" id="CP002637">
    <property type="protein sequence ID" value="AEB99378.1"/>
    <property type="molecule type" value="Genomic_DNA"/>
</dbReference>
<evidence type="ECO:0000259" key="3">
    <source>
        <dbReference type="Pfam" id="PF21247"/>
    </source>
</evidence>
<reference evidence="5 6" key="1">
    <citation type="submission" date="2009-09" db="EMBL/GenBank/DDBJ databases">
        <authorList>
            <person name="Weinstock G."/>
            <person name="Sodergren E."/>
            <person name="Clifton S."/>
            <person name="Fulton L."/>
            <person name="Fulton B."/>
            <person name="Courtney L."/>
            <person name="Fronick C."/>
            <person name="Harrison M."/>
            <person name="Strong C."/>
            <person name="Farmer C."/>
            <person name="Delahaunty K."/>
            <person name="Markovic C."/>
            <person name="Hall O."/>
            <person name="Minx P."/>
            <person name="Tomlinson C."/>
            <person name="Mitreva M."/>
            <person name="Nelson J."/>
            <person name="Hou S."/>
            <person name="Wollam A."/>
            <person name="Pepin K.H."/>
            <person name="Johnson M."/>
            <person name="Bhonagiri V."/>
            <person name="Nash W.E."/>
            <person name="Warren W."/>
            <person name="Chinwalla A."/>
            <person name="Mardis E.R."/>
            <person name="Wilson R.K."/>
        </authorList>
    </citation>
    <scope>NUCLEOTIDE SEQUENCE [LARGE SCALE GENOMIC DNA]</scope>
    <source>
        <strain evidence="5">ATCC 35185</strain>
        <strain evidence="6">ATCC 35185 / DSM 20758 / VPI D19B-28</strain>
    </source>
</reference>
<dbReference type="Proteomes" id="UP000011124">
    <property type="component" value="Chromosome"/>
</dbReference>
<sequence length="495" mass="56292">MIIEDLVGLTRWVLQKKTETQMLEVKAAHEGCPRHLYDTLSSFSNQDGGGTLLFGIDEEQDFALVGVYDLHDLQKKVGEQCLQMEPPVRAVFTVAEVDGLDVCSAEIPGLDLSERPCYYKGKGRVKGSYVRVGDADYCMSEYELYSFEAFRKHLHDDERSVARARSEDLRLEATEAYWQEKCRERPGFAQIPRERAYELLNVLRDGKPTLAALLNFGIYPQGFLTQFCITAVVVPGKEVGATDENDARFLDNKRIEGTLAEMLAEALVFCRRNMKTQVSIDKGTGRRCDRTEYPVAAIREAVLNALIHRDYSIYTEGAPIQIYMFTDRLEIHSPGSLYGRMTVEQLGKAKLDLRNPALAVMAEMIIEAENRYSGIPTMYREMHAFGLPEPQFENRRDEFVVTFFNQRESESVRESFSLGEQDLLAFCKVPRTRAEIAAFLGIATVGYVQRRYIRPLLASGALRMTLPETPRSSKQKYYHEAPRGQAEGSDWEVFR</sequence>
<name>C9LXT2_SELS3</name>
<dbReference type="eggNOG" id="COG2865">
    <property type="taxonomic scope" value="Bacteria"/>
</dbReference>
<keyword evidence="7" id="KW-1185">Reference proteome</keyword>
<reference evidence="4 7" key="2">
    <citation type="submission" date="2011-04" db="EMBL/GenBank/DDBJ databases">
        <title>The complete genome of Selenomonas sputigena DSM 20758.</title>
        <authorList>
            <consortium name="US DOE Joint Genome Institute (JGI-PGF)"/>
            <person name="Lucas S."/>
            <person name="Copeland A."/>
            <person name="Lapidus A."/>
            <person name="Bruce D."/>
            <person name="Goodwin L."/>
            <person name="Pitluck S."/>
            <person name="Peters L."/>
            <person name="Kyrpides N."/>
            <person name="Mavromatis K."/>
            <person name="Ivanova N."/>
            <person name="Ovchinnikova G."/>
            <person name="Teshima H."/>
            <person name="Detter J.C."/>
            <person name="Tapia R."/>
            <person name="Han C."/>
            <person name="Land M."/>
            <person name="Hauser L."/>
            <person name="Markowitz V."/>
            <person name="Cheng J.-F."/>
            <person name="Hugenholtz P."/>
            <person name="Woyke T."/>
            <person name="Wu D."/>
            <person name="Gronow S."/>
            <person name="Wellnitz S."/>
            <person name="Schneider S."/>
            <person name="Klenk H.-P."/>
            <person name="Eisen J.A."/>
        </authorList>
    </citation>
    <scope>NUCLEOTIDE SEQUENCE [LARGE SCALE GENOMIC DNA]</scope>
    <source>
        <strain evidence="4">ATCC 35185</strain>
        <strain evidence="7">ATCC 35185 / DSM 20758 / VPI D19B-28</strain>
    </source>
</reference>